<keyword evidence="1" id="KW-0812">Transmembrane</keyword>
<reference evidence="2 3" key="1">
    <citation type="submission" date="2024-04" db="EMBL/GenBank/DDBJ databases">
        <title>Tritrichomonas musculus Genome.</title>
        <authorList>
            <person name="Alves-Ferreira E."/>
            <person name="Grigg M."/>
            <person name="Lorenzi H."/>
            <person name="Galac M."/>
        </authorList>
    </citation>
    <scope>NUCLEOTIDE SEQUENCE [LARGE SCALE GENOMIC DNA]</scope>
    <source>
        <strain evidence="2 3">EAF2021</strain>
    </source>
</reference>
<gene>
    <name evidence="2" type="ORF">M9Y10_023813</name>
</gene>
<keyword evidence="1" id="KW-1133">Transmembrane helix</keyword>
<comment type="caution">
    <text evidence="2">The sequence shown here is derived from an EMBL/GenBank/DDBJ whole genome shotgun (WGS) entry which is preliminary data.</text>
</comment>
<evidence type="ECO:0000313" key="2">
    <source>
        <dbReference type="EMBL" id="KAK8895352.1"/>
    </source>
</evidence>
<evidence type="ECO:0000313" key="3">
    <source>
        <dbReference type="Proteomes" id="UP001470230"/>
    </source>
</evidence>
<name>A0ABR2KY14_9EUKA</name>
<protein>
    <recommendedName>
        <fullName evidence="4">Nucleotide-diphospho-sugar transferase domain-containing protein</fullName>
    </recommendedName>
</protein>
<evidence type="ECO:0000256" key="1">
    <source>
        <dbReference type="SAM" id="Phobius"/>
    </source>
</evidence>
<keyword evidence="3" id="KW-1185">Reference proteome</keyword>
<feature type="transmembrane region" description="Helical" evidence="1">
    <location>
        <begin position="12"/>
        <end position="29"/>
    </location>
</feature>
<proteinExistence type="predicted"/>
<dbReference type="Gene3D" id="3.90.550.50">
    <property type="match status" value="1"/>
</dbReference>
<dbReference type="EMBL" id="JAPFFF010000003">
    <property type="protein sequence ID" value="KAK8895352.1"/>
    <property type="molecule type" value="Genomic_DNA"/>
</dbReference>
<accession>A0ABR2KY14</accession>
<dbReference type="Proteomes" id="UP001470230">
    <property type="component" value="Unassembled WGS sequence"/>
</dbReference>
<organism evidence="2 3">
    <name type="scientific">Tritrichomonas musculus</name>
    <dbReference type="NCBI Taxonomy" id="1915356"/>
    <lineage>
        <taxon>Eukaryota</taxon>
        <taxon>Metamonada</taxon>
        <taxon>Parabasalia</taxon>
        <taxon>Tritrichomonadida</taxon>
        <taxon>Tritrichomonadidae</taxon>
        <taxon>Tritrichomonas</taxon>
    </lineage>
</organism>
<keyword evidence="1" id="KW-0472">Membrane</keyword>
<sequence length="315" mass="36692">MAQICNVDITTGILLIFIDLIVSVIISHIEQGPILDGNITKRTKLFFGIVTTEGSWFKRQMMFEIWINKTIQLGHDYVYCTKDKIEPKYRWTPLKNWTDVPFSPDADRKRKRLTMAEYFLKNTTADFFINPTDDVFVDSSRINKLAYILGTQYNTNENDVVLGNCVLNCDKRKSSLQGGTGYIMTRKMAKKFVDFAAKWLQKTKVWDDYEFNDFLSSINQSPKTVACPYMAGLGFNGLDRKFDFSSLTVCPEFHHKKCGTGILKFDEIYIVHANLKRVYPSLRTWNNFLRMLNDKDHHYAWYDSYRCSAILCRLD</sequence>
<evidence type="ECO:0008006" key="4">
    <source>
        <dbReference type="Google" id="ProtNLM"/>
    </source>
</evidence>